<organism evidence="1 2">
    <name type="scientific">Sphagnurus paluster</name>
    <dbReference type="NCBI Taxonomy" id="117069"/>
    <lineage>
        <taxon>Eukaryota</taxon>
        <taxon>Fungi</taxon>
        <taxon>Dikarya</taxon>
        <taxon>Basidiomycota</taxon>
        <taxon>Agaricomycotina</taxon>
        <taxon>Agaricomycetes</taxon>
        <taxon>Agaricomycetidae</taxon>
        <taxon>Agaricales</taxon>
        <taxon>Tricholomatineae</taxon>
        <taxon>Lyophyllaceae</taxon>
        <taxon>Sphagnurus</taxon>
    </lineage>
</organism>
<accession>A0A9P7FZ98</accession>
<dbReference type="AlphaFoldDB" id="A0A9P7FZ98"/>
<keyword evidence="2" id="KW-1185">Reference proteome</keyword>
<evidence type="ECO:0000313" key="1">
    <source>
        <dbReference type="EMBL" id="KAG5637557.1"/>
    </source>
</evidence>
<dbReference type="OrthoDB" id="2997372at2759"/>
<proteinExistence type="predicted"/>
<dbReference type="EMBL" id="JABCKI010005820">
    <property type="protein sequence ID" value="KAG5637557.1"/>
    <property type="molecule type" value="Genomic_DNA"/>
</dbReference>
<comment type="caution">
    <text evidence="1">The sequence shown here is derived from an EMBL/GenBank/DDBJ whole genome shotgun (WGS) entry which is preliminary data.</text>
</comment>
<name>A0A9P7FZ98_9AGAR</name>
<gene>
    <name evidence="1" type="ORF">H0H81_004134</name>
</gene>
<sequence length="117" mass="13274">MSKTPNDFVDENPRVTGKPTLEKQTVGVWTILSLKESFVESLNPTHYWATGSKYLATLPVVRRFVVDVYTLNPPLVLLYFIREAWKGIEPGITVYISSQLFITVKPYSSSTLLSYLT</sequence>
<reference evidence="1" key="1">
    <citation type="submission" date="2021-02" db="EMBL/GenBank/DDBJ databases">
        <authorList>
            <person name="Nieuwenhuis M."/>
            <person name="Van De Peppel L.J.J."/>
        </authorList>
    </citation>
    <scope>NUCLEOTIDE SEQUENCE</scope>
    <source>
        <strain evidence="1">D49</strain>
    </source>
</reference>
<protein>
    <submittedName>
        <fullName evidence="1">Uncharacterized protein</fullName>
    </submittedName>
</protein>
<dbReference type="Proteomes" id="UP000717328">
    <property type="component" value="Unassembled WGS sequence"/>
</dbReference>
<evidence type="ECO:0000313" key="2">
    <source>
        <dbReference type="Proteomes" id="UP000717328"/>
    </source>
</evidence>
<reference evidence="1" key="2">
    <citation type="submission" date="2021-10" db="EMBL/GenBank/DDBJ databases">
        <title>Phylogenomics reveals ancestral predisposition of the termite-cultivated fungus Termitomyces towards a domesticated lifestyle.</title>
        <authorList>
            <person name="Auxier B."/>
            <person name="Grum-Grzhimaylo A."/>
            <person name="Cardenas M.E."/>
            <person name="Lodge J.D."/>
            <person name="Laessoe T."/>
            <person name="Pedersen O."/>
            <person name="Smith M.E."/>
            <person name="Kuyper T.W."/>
            <person name="Franco-Molano E.A."/>
            <person name="Baroni T.J."/>
            <person name="Aanen D.K."/>
        </authorList>
    </citation>
    <scope>NUCLEOTIDE SEQUENCE</scope>
    <source>
        <strain evidence="1">D49</strain>
    </source>
</reference>